<proteinExistence type="predicted"/>
<reference evidence="2 3" key="1">
    <citation type="submission" date="2019-10" db="EMBL/GenBank/DDBJ databases">
        <title>Georgenia wutianyii sp. nov. and Georgenia yuyongxinii sp. nov. isolated from plateau pika (Ochotona curzoniae) in the Qinghai-Tibet plateau of China.</title>
        <authorList>
            <person name="Tian Z."/>
        </authorList>
    </citation>
    <scope>NUCLEOTIDE SEQUENCE [LARGE SCALE GENOMIC DNA]</scope>
    <source>
        <strain evidence="2 3">DSM 21501</strain>
    </source>
</reference>
<comment type="caution">
    <text evidence="2">The sequence shown here is derived from an EMBL/GenBank/DDBJ whole genome shotgun (WGS) entry which is preliminary data.</text>
</comment>
<organism evidence="2 3">
    <name type="scientific">Georgenia thermotolerans</name>
    <dbReference type="NCBI Taxonomy" id="527326"/>
    <lineage>
        <taxon>Bacteria</taxon>
        <taxon>Bacillati</taxon>
        <taxon>Actinomycetota</taxon>
        <taxon>Actinomycetes</taxon>
        <taxon>Micrococcales</taxon>
        <taxon>Bogoriellaceae</taxon>
        <taxon>Georgenia</taxon>
    </lineage>
</organism>
<gene>
    <name evidence="2" type="ORF">GB883_05325</name>
</gene>
<feature type="region of interest" description="Disordered" evidence="1">
    <location>
        <begin position="45"/>
        <end position="64"/>
    </location>
</feature>
<dbReference type="RefSeq" id="WP_152200040.1">
    <property type="nucleotide sequence ID" value="NZ_VUKF01000002.1"/>
</dbReference>
<keyword evidence="3" id="KW-1185">Reference proteome</keyword>
<dbReference type="AlphaFoldDB" id="A0A7J5USI9"/>
<protein>
    <submittedName>
        <fullName evidence="2">SPOR domain-containing protein</fullName>
    </submittedName>
</protein>
<evidence type="ECO:0000313" key="3">
    <source>
        <dbReference type="Proteomes" id="UP000451860"/>
    </source>
</evidence>
<name>A0A7J5USI9_9MICO</name>
<dbReference type="Proteomes" id="UP000451860">
    <property type="component" value="Unassembled WGS sequence"/>
</dbReference>
<evidence type="ECO:0000256" key="1">
    <source>
        <dbReference type="SAM" id="MobiDB-lite"/>
    </source>
</evidence>
<sequence length="64" mass="6956">MTEFYYNLATGEIEEGKVHGATTRMGPYPTAEAARAALAHAQERNAAWDAADAKWQEDDDVDAG</sequence>
<dbReference type="EMBL" id="WHJE01000015">
    <property type="protein sequence ID" value="KAE8765124.1"/>
    <property type="molecule type" value="Genomic_DNA"/>
</dbReference>
<evidence type="ECO:0000313" key="2">
    <source>
        <dbReference type="EMBL" id="KAE8765124.1"/>
    </source>
</evidence>
<accession>A0A7J5USI9</accession>
<dbReference type="OrthoDB" id="3268477at2"/>